<dbReference type="InterPro" id="IPR050951">
    <property type="entry name" value="Retrovirus_Pol_polyprotein"/>
</dbReference>
<evidence type="ECO:0000313" key="4">
    <source>
        <dbReference type="EMBL" id="KAF4712659.1"/>
    </source>
</evidence>
<feature type="compositionally biased region" description="Basic residues" evidence="1">
    <location>
        <begin position="1682"/>
        <end position="1694"/>
    </location>
</feature>
<dbReference type="Pfam" id="PF00078">
    <property type="entry name" value="RVT_1"/>
    <property type="match status" value="1"/>
</dbReference>
<dbReference type="PANTHER" id="PTHR37984">
    <property type="entry name" value="PROTEIN CBG26694"/>
    <property type="match status" value="1"/>
</dbReference>
<feature type="compositionally biased region" description="Polar residues" evidence="1">
    <location>
        <begin position="446"/>
        <end position="471"/>
    </location>
</feature>
<feature type="compositionally biased region" description="Low complexity" evidence="1">
    <location>
        <begin position="179"/>
        <end position="189"/>
    </location>
</feature>
<feature type="region of interest" description="Disordered" evidence="1">
    <location>
        <begin position="1528"/>
        <end position="1658"/>
    </location>
</feature>
<dbReference type="PANTHER" id="PTHR37984:SF5">
    <property type="entry name" value="PROTEIN NYNRIN-LIKE"/>
    <property type="match status" value="1"/>
</dbReference>
<dbReference type="Proteomes" id="UP000553632">
    <property type="component" value="Unassembled WGS sequence"/>
</dbReference>
<dbReference type="InterPro" id="IPR043128">
    <property type="entry name" value="Rev_trsase/Diguanyl_cyclase"/>
</dbReference>
<keyword evidence="6" id="KW-1185">Reference proteome</keyword>
<feature type="compositionally biased region" description="Acidic residues" evidence="1">
    <location>
        <begin position="1530"/>
        <end position="1558"/>
    </location>
</feature>
<evidence type="ECO:0000259" key="3">
    <source>
        <dbReference type="PROSITE" id="PS50994"/>
    </source>
</evidence>
<dbReference type="EMBL" id="JABANM010026634">
    <property type="protein sequence ID" value="KAF4712659.1"/>
    <property type="molecule type" value="Genomic_DNA"/>
</dbReference>
<dbReference type="Gene3D" id="1.10.340.70">
    <property type="match status" value="1"/>
</dbReference>
<dbReference type="InterPro" id="IPR036397">
    <property type="entry name" value="RNaseH_sf"/>
</dbReference>
<proteinExistence type="predicted"/>
<feature type="region of interest" description="Disordered" evidence="1">
    <location>
        <begin position="252"/>
        <end position="283"/>
    </location>
</feature>
<dbReference type="EMBL" id="JABANO010015242">
    <property type="protein sequence ID" value="KAF4737219.1"/>
    <property type="molecule type" value="Genomic_DNA"/>
</dbReference>
<dbReference type="SUPFAM" id="SSF53098">
    <property type="entry name" value="Ribonuclease H-like"/>
    <property type="match status" value="1"/>
</dbReference>
<dbReference type="SUPFAM" id="SSF56672">
    <property type="entry name" value="DNA/RNA polymerases"/>
    <property type="match status" value="1"/>
</dbReference>
<feature type="region of interest" description="Disordered" evidence="1">
    <location>
        <begin position="1488"/>
        <end position="1512"/>
    </location>
</feature>
<dbReference type="InterPro" id="IPR001584">
    <property type="entry name" value="Integrase_cat-core"/>
</dbReference>
<feature type="region of interest" description="Disordered" evidence="1">
    <location>
        <begin position="177"/>
        <end position="201"/>
    </location>
</feature>
<dbReference type="InterPro" id="IPR012337">
    <property type="entry name" value="RNaseH-like_sf"/>
</dbReference>
<dbReference type="Gene3D" id="3.30.70.270">
    <property type="match status" value="1"/>
</dbReference>
<dbReference type="GO" id="GO:0015074">
    <property type="term" value="P:DNA integration"/>
    <property type="evidence" value="ECO:0007669"/>
    <property type="project" value="InterPro"/>
</dbReference>
<dbReference type="GO" id="GO:0003676">
    <property type="term" value="F:nucleic acid binding"/>
    <property type="evidence" value="ECO:0007669"/>
    <property type="project" value="InterPro"/>
</dbReference>
<sequence>MADAPSRYTSLPARFNGTGNFTEWSQRYRICCRANHWADDQALNRLPTLFEDAALAVWLSLSNADKADFETALAAMQRELAPEESVAFDLFSTRAWKSDLESLDTFAYSLRQLLEASQLHLDNGARESLLVSRFIAAMPPSLQTDLRKQRGDLQTLKDALRLAKRFYSIEGSLVGVTQSKSSPSSAKSPPQNPTAETSPDQLPSVQALKASLEPANNTDSNSVQVVNAVGDLVETLRHQQDLLVAFINRSTRPPEQAPAHRDQTPPGHLLNNQAPALPQQHPGYQQGYPQAYGRPPFRPRPTFKCDFCGIPGHRWRECRKRLRQQSFSAMGALPGGLPTMRPVQGPPGISPYGPPYYQWLNGGQPTALAGAVPAVGTPYPPHVGPRPENQQRSGFPGNGDGAAPQTYGVPSQLTHPQSMLKLLKISIDFSVSPPVLSLPAETISTPPQEALTTGNSPLPPLQVQSTVNVTKPPTSPPTPSQTSTSSSSPNLPATAKSIPSRLKIISVIRDAGWLTLFLTYNTETKKYGYTVEIADDAVPNITSKEYSRYGRRHQNMISPTAEQLKAADEIWSGWLAAGKAYRLPKNTNAKSIQNYYLVKGKRWRIVFTFLYVNNCLDGLYKKLPFRQSKIEDILTKIRTFKSHATLDVSDAFLCLAIGDNLASLTDTRVDHMDGSVATYRFRYLPYGVCLAPWALETAIGDILSKLGPDILRRATCLPAESGSLGVFIGSYMDDVVVAAHKDAILIIEKVRAKLQEMGFEVKDAKVVNIDAASETEVLGITIKILDGVKYFTLSKAKDKKWKEVMNDILKAVDITFQNVLTCVGSVPKHSVYDPWLRTLANKIQSLSSREKAQTKGDWDDTISPPLRDLVRRWLVYSISNDPLMIPLNIDPNSELTVFVDASKWAMGFVVYQRHAGKDVIIHKENSLFPDNRVPLNISFKEMLAIRYALSWILKIQTTTDTSFKIILYSDSQLCCSILTNNRVRNMPTATRNHLEILRREFAIVREMLTSISEFTILHTTGPNNPADALTRHSLLNVIVTNFPTTDYLSSTSQLPVAAYGWLPSSTTTTTGDGAVSKEESTVHAIFSTDDMPKPVSLDEIEYEQQSDRLLPQDDTHYIVINGILHRREPPQVPFISPNLRVRLLNLYHDGMGGAHLSAEKMHDSLRRHVYWPNMVEDCQWWYTTCGICQRNKPHLQRPSPLKTQVASYPLETVYADYLYIDGLPILVLTDKFTKFLCAYVVSNVRNTQPDGAITANYLLKYITTYGPCTYLFTDNGSHFRNQQVSRLLRAFNVQLLHSAPYAPYSHGQVERSNSTIIMMIRGFAERYSNWPDYLPLLVLAYNNTVHSTTQVAPAHALFGRPPSPYLITASQIPSKFGDVGSYVDTIGPKVNELYGYVRQHLKKKAIDRQQQHQRRTHAIDQKINASDRVWMWNPHGPTESSRKSKLAPKWLGPYTVKRFYEGTTTMVYLGTDDNKEIISHVNKIRPVTHPVRGPLRQGDDYDENAPPHLKPIGHEALTQSLPSHGGIEIFADESSDDDDVGRIDEEDGGGNQEDEDDVVNQPHGGVGEDQVQVQRGEDELRPEVVGNDDIVEHDGEHNSENDASDGTEATSEETPNNDEDTTDESQFDAVVKDNAGEAGETSSREFMSPSSRNGSENSALASVIDFPVLNQDELEDGQVRSRSGRVIHKPSRYR</sequence>
<organism evidence="4 7">
    <name type="scientific">Perkinsus olseni</name>
    <name type="common">Perkinsus atlanticus</name>
    <dbReference type="NCBI Taxonomy" id="32597"/>
    <lineage>
        <taxon>Eukaryota</taxon>
        <taxon>Sar</taxon>
        <taxon>Alveolata</taxon>
        <taxon>Perkinsozoa</taxon>
        <taxon>Perkinsea</taxon>
        <taxon>Perkinsida</taxon>
        <taxon>Perkinsidae</taxon>
        <taxon>Perkinsus</taxon>
    </lineage>
</organism>
<dbReference type="PROSITE" id="PS50994">
    <property type="entry name" value="INTEGRASE"/>
    <property type="match status" value="1"/>
</dbReference>
<evidence type="ECO:0000313" key="5">
    <source>
        <dbReference type="EMBL" id="KAF4737219.1"/>
    </source>
</evidence>
<name>A0A7J6QVJ7_PEROL</name>
<dbReference type="Gene3D" id="3.10.10.10">
    <property type="entry name" value="HIV Type 1 Reverse Transcriptase, subunit A, domain 1"/>
    <property type="match status" value="1"/>
</dbReference>
<dbReference type="Pfam" id="PF17921">
    <property type="entry name" value="Integrase_H2C2"/>
    <property type="match status" value="1"/>
</dbReference>
<feature type="domain" description="Reverse transcriptase" evidence="2">
    <location>
        <begin position="564"/>
        <end position="782"/>
    </location>
</feature>
<feature type="compositionally biased region" description="Polar residues" evidence="1">
    <location>
        <begin position="1640"/>
        <end position="1658"/>
    </location>
</feature>
<dbReference type="PROSITE" id="PS50878">
    <property type="entry name" value="RT_POL"/>
    <property type="match status" value="1"/>
</dbReference>
<evidence type="ECO:0000313" key="7">
    <source>
        <dbReference type="Proteomes" id="UP000574390"/>
    </source>
</evidence>
<feature type="compositionally biased region" description="Basic and acidic residues" evidence="1">
    <location>
        <begin position="1590"/>
        <end position="1600"/>
    </location>
</feature>
<evidence type="ECO:0000256" key="1">
    <source>
        <dbReference type="SAM" id="MobiDB-lite"/>
    </source>
</evidence>
<accession>A0A7J6QVJ7</accession>
<gene>
    <name evidence="4" type="ORF">FOZ62_018874</name>
    <name evidence="5" type="ORF">FOZ63_019064</name>
</gene>
<feature type="compositionally biased region" description="Low complexity" evidence="1">
    <location>
        <begin position="480"/>
        <end position="489"/>
    </location>
</feature>
<dbReference type="InterPro" id="IPR000477">
    <property type="entry name" value="RT_dom"/>
</dbReference>
<evidence type="ECO:0000313" key="6">
    <source>
        <dbReference type="Proteomes" id="UP000553632"/>
    </source>
</evidence>
<dbReference type="Gene3D" id="3.30.420.10">
    <property type="entry name" value="Ribonuclease H-like superfamily/Ribonuclease H"/>
    <property type="match status" value="1"/>
</dbReference>
<evidence type="ECO:0000259" key="2">
    <source>
        <dbReference type="PROSITE" id="PS50878"/>
    </source>
</evidence>
<dbReference type="InterPro" id="IPR041588">
    <property type="entry name" value="Integrase_H2C2"/>
</dbReference>
<dbReference type="InterPro" id="IPR043502">
    <property type="entry name" value="DNA/RNA_pol_sf"/>
</dbReference>
<protein>
    <submittedName>
        <fullName evidence="4">Uncharacterized protein</fullName>
    </submittedName>
</protein>
<comment type="caution">
    <text evidence="4">The sequence shown here is derived from an EMBL/GenBank/DDBJ whole genome shotgun (WGS) entry which is preliminary data.</text>
</comment>
<feature type="compositionally biased region" description="Acidic residues" evidence="1">
    <location>
        <begin position="1615"/>
        <end position="1626"/>
    </location>
</feature>
<dbReference type="Proteomes" id="UP000574390">
    <property type="component" value="Unassembled WGS sequence"/>
</dbReference>
<feature type="region of interest" description="Disordered" evidence="1">
    <location>
        <begin position="1670"/>
        <end position="1694"/>
    </location>
</feature>
<feature type="region of interest" description="Disordered" evidence="1">
    <location>
        <begin position="446"/>
        <end position="495"/>
    </location>
</feature>
<feature type="region of interest" description="Disordered" evidence="1">
    <location>
        <begin position="378"/>
        <end position="412"/>
    </location>
</feature>
<feature type="domain" description="Integrase catalytic" evidence="3">
    <location>
        <begin position="1205"/>
        <end position="1361"/>
    </location>
</feature>
<reference evidence="6 7" key="1">
    <citation type="submission" date="2020-04" db="EMBL/GenBank/DDBJ databases">
        <title>Perkinsus olseni comparative genomics.</title>
        <authorList>
            <person name="Bogema D.R."/>
        </authorList>
    </citation>
    <scope>NUCLEOTIDE SEQUENCE [LARGE SCALE GENOMIC DNA]</scope>
    <source>
        <strain evidence="4">ATCC PRA-205</strain>
        <strain evidence="5 6">ATCC PRA-207</strain>
    </source>
</reference>